<evidence type="ECO:0000256" key="1">
    <source>
        <dbReference type="SAM" id="MobiDB-lite"/>
    </source>
</evidence>
<protein>
    <submittedName>
        <fullName evidence="2">Uncharacterized protein</fullName>
    </submittedName>
</protein>
<organism evidence="2 3">
    <name type="scientific">Carnegiea gigantea</name>
    <dbReference type="NCBI Taxonomy" id="171969"/>
    <lineage>
        <taxon>Eukaryota</taxon>
        <taxon>Viridiplantae</taxon>
        <taxon>Streptophyta</taxon>
        <taxon>Embryophyta</taxon>
        <taxon>Tracheophyta</taxon>
        <taxon>Spermatophyta</taxon>
        <taxon>Magnoliopsida</taxon>
        <taxon>eudicotyledons</taxon>
        <taxon>Gunneridae</taxon>
        <taxon>Pentapetalae</taxon>
        <taxon>Caryophyllales</taxon>
        <taxon>Cactineae</taxon>
        <taxon>Cactaceae</taxon>
        <taxon>Cactoideae</taxon>
        <taxon>Echinocereeae</taxon>
        <taxon>Carnegiea</taxon>
    </lineage>
</organism>
<sequence>MEFQKLQPKQKANNNLYAPSFSPTLPLHKPDGEAQISGGPLVADASIIVEKGDHCEDVVLDQPNSVMKKENIIPLYSLGLRLSQPDSQSPTNSVPDPSTARANKDDGREDDDNGAPSRFLLRNTSQVNRQLRIKKYAENKPKQGDESFSKKGDFRKHSVKPTTESSIGEKMIIASTIKQAVEQQKGSPRAYRKRQAPYSNKPKLTKEVLPKKDHEKPYCFPYVIWLTKLDGELSRDELLISKYIFGKVEDVDDSCSDKEATRASTATLKPGEELEMDVINIWSSILNDRERKRDLATTSGLFMLCDQRVSASHSTYYSIITA</sequence>
<reference evidence="2" key="1">
    <citation type="submission" date="2022-04" db="EMBL/GenBank/DDBJ databases">
        <title>Carnegiea gigantea Genome sequencing and assembly v2.</title>
        <authorList>
            <person name="Copetti D."/>
            <person name="Sanderson M.J."/>
            <person name="Burquez A."/>
            <person name="Wojciechowski M.F."/>
        </authorList>
    </citation>
    <scope>NUCLEOTIDE SEQUENCE</scope>
    <source>
        <strain evidence="2">SGP5-SGP5p</strain>
        <tissue evidence="2">Aerial part</tissue>
    </source>
</reference>
<comment type="caution">
    <text evidence="2">The sequence shown here is derived from an EMBL/GenBank/DDBJ whole genome shotgun (WGS) entry which is preliminary data.</text>
</comment>
<feature type="compositionally biased region" description="Basic and acidic residues" evidence="1">
    <location>
        <begin position="135"/>
        <end position="156"/>
    </location>
</feature>
<evidence type="ECO:0000313" key="2">
    <source>
        <dbReference type="EMBL" id="KAJ8434778.1"/>
    </source>
</evidence>
<dbReference type="Proteomes" id="UP001153076">
    <property type="component" value="Unassembled WGS sequence"/>
</dbReference>
<gene>
    <name evidence="2" type="ORF">Cgig2_003106</name>
</gene>
<name>A0A9Q1K1L9_9CARY</name>
<dbReference type="EMBL" id="JAKOGI010000451">
    <property type="protein sequence ID" value="KAJ8434778.1"/>
    <property type="molecule type" value="Genomic_DNA"/>
</dbReference>
<accession>A0A9Q1K1L9</accession>
<feature type="compositionally biased region" description="Polar residues" evidence="1">
    <location>
        <begin position="10"/>
        <end position="23"/>
    </location>
</feature>
<feature type="region of interest" description="Disordered" evidence="1">
    <location>
        <begin position="1"/>
        <end position="38"/>
    </location>
</feature>
<feature type="compositionally biased region" description="Polar residues" evidence="1">
    <location>
        <begin position="84"/>
        <end position="96"/>
    </location>
</feature>
<feature type="region of interest" description="Disordered" evidence="1">
    <location>
        <begin position="83"/>
        <end position="165"/>
    </location>
</feature>
<keyword evidence="3" id="KW-1185">Reference proteome</keyword>
<dbReference type="AlphaFoldDB" id="A0A9Q1K1L9"/>
<proteinExistence type="predicted"/>
<evidence type="ECO:0000313" key="3">
    <source>
        <dbReference type="Proteomes" id="UP001153076"/>
    </source>
</evidence>